<gene>
    <name evidence="7" type="ORF">JZY06_11220</name>
</gene>
<reference evidence="7" key="1">
    <citation type="submission" date="2021-03" db="EMBL/GenBank/DDBJ databases">
        <authorList>
            <person name="Sun Q."/>
        </authorList>
    </citation>
    <scope>NUCLEOTIDE SEQUENCE</scope>
    <source>
        <strain evidence="7">CCM 8862</strain>
    </source>
</reference>
<evidence type="ECO:0000259" key="6">
    <source>
        <dbReference type="Pfam" id="PF13515"/>
    </source>
</evidence>
<protein>
    <submittedName>
        <fullName evidence="7">Aromatic acid exporter family protein</fullName>
    </submittedName>
</protein>
<evidence type="ECO:0000256" key="5">
    <source>
        <dbReference type="SAM" id="Phobius"/>
    </source>
</evidence>
<sequence length="388" mass="41117">MAVTATTTPGGAVVRRIRRFNSEGLARVKNSWVPILQGSLAAGVSWYVAMQWFGHHNVFFAPMAAIIIIGLSGGDRLRRAIDLNVGVTLGVGLGDLLVTTFGGGIWQMGVIVAIAMVTAIYCDKSQLVFTQAGIGVVLIATIFPPGTSGGVDRMLDSFIGGTTAIVILALVPDSPLKGGRKEIAAILGIASNVLAEVTVALDKGDAARIRAALATARGTQANINNLIAHAKAGREAAAISPLHWKNRRRVKSLMRILNPVDNAMRNTRVLARRAQVIAEDHDEVSAEQIAIMGELAEVMARLSQLYGTNDSIQESDEIPRLTRKLRQLGARAGGDVADGRVLSAVMVLGQSRSLIVDLLQICGLSRNSSKAVLAPTSTHPEQPPELHS</sequence>
<keyword evidence="8" id="KW-1185">Reference proteome</keyword>
<accession>A0A939E1C4</accession>
<dbReference type="EMBL" id="JAFLEQ010000017">
    <property type="protein sequence ID" value="MBN9645175.1"/>
    <property type="molecule type" value="Genomic_DNA"/>
</dbReference>
<proteinExistence type="predicted"/>
<feature type="domain" description="Integral membrane bound transporter" evidence="6">
    <location>
        <begin position="47"/>
        <end position="167"/>
    </location>
</feature>
<comment type="subcellular location">
    <subcellularLocation>
        <location evidence="1">Membrane</location>
        <topology evidence="1">Multi-pass membrane protein</topology>
    </subcellularLocation>
</comment>
<dbReference type="GO" id="GO:0016020">
    <property type="term" value="C:membrane"/>
    <property type="evidence" value="ECO:0007669"/>
    <property type="project" value="UniProtKB-SubCell"/>
</dbReference>
<feature type="transmembrane region" description="Helical" evidence="5">
    <location>
        <begin position="128"/>
        <end position="147"/>
    </location>
</feature>
<dbReference type="Proteomes" id="UP000664332">
    <property type="component" value="Unassembled WGS sequence"/>
</dbReference>
<feature type="transmembrane region" description="Helical" evidence="5">
    <location>
        <begin position="104"/>
        <end position="121"/>
    </location>
</feature>
<name>A0A939E1C4_9CORY</name>
<evidence type="ECO:0000256" key="2">
    <source>
        <dbReference type="ARBA" id="ARBA00022692"/>
    </source>
</evidence>
<keyword evidence="4 5" id="KW-0472">Membrane</keyword>
<evidence type="ECO:0000313" key="7">
    <source>
        <dbReference type="EMBL" id="MBN9645175.1"/>
    </source>
</evidence>
<evidence type="ECO:0000313" key="8">
    <source>
        <dbReference type="Proteomes" id="UP000664332"/>
    </source>
</evidence>
<evidence type="ECO:0000256" key="1">
    <source>
        <dbReference type="ARBA" id="ARBA00004141"/>
    </source>
</evidence>
<dbReference type="RefSeq" id="WP_207279648.1">
    <property type="nucleotide sequence ID" value="NZ_JAFLEQ010000017.1"/>
</dbReference>
<evidence type="ECO:0000256" key="4">
    <source>
        <dbReference type="ARBA" id="ARBA00023136"/>
    </source>
</evidence>
<dbReference type="Pfam" id="PF13515">
    <property type="entry name" value="FUSC_2"/>
    <property type="match status" value="1"/>
</dbReference>
<organism evidence="7 8">
    <name type="scientific">Corynebacterium mendelii</name>
    <dbReference type="NCBI Taxonomy" id="2765362"/>
    <lineage>
        <taxon>Bacteria</taxon>
        <taxon>Bacillati</taxon>
        <taxon>Actinomycetota</taxon>
        <taxon>Actinomycetes</taxon>
        <taxon>Mycobacteriales</taxon>
        <taxon>Corynebacteriaceae</taxon>
        <taxon>Corynebacterium</taxon>
    </lineage>
</organism>
<comment type="caution">
    <text evidence="7">The sequence shown here is derived from an EMBL/GenBank/DDBJ whole genome shotgun (WGS) entry which is preliminary data.</text>
</comment>
<evidence type="ECO:0000256" key="3">
    <source>
        <dbReference type="ARBA" id="ARBA00022989"/>
    </source>
</evidence>
<dbReference type="InterPro" id="IPR049453">
    <property type="entry name" value="Memb_transporter_dom"/>
</dbReference>
<dbReference type="AlphaFoldDB" id="A0A939E1C4"/>
<keyword evidence="2 5" id="KW-0812">Transmembrane</keyword>
<keyword evidence="3 5" id="KW-1133">Transmembrane helix</keyword>
<feature type="transmembrane region" description="Helical" evidence="5">
    <location>
        <begin position="55"/>
        <end position="73"/>
    </location>
</feature>